<organism evidence="5 6">
    <name type="scientific">Facklamia miroungae</name>
    <dbReference type="NCBI Taxonomy" id="120956"/>
    <lineage>
        <taxon>Bacteria</taxon>
        <taxon>Bacillati</taxon>
        <taxon>Bacillota</taxon>
        <taxon>Bacilli</taxon>
        <taxon>Lactobacillales</taxon>
        <taxon>Aerococcaceae</taxon>
        <taxon>Facklamia</taxon>
    </lineage>
</organism>
<evidence type="ECO:0000259" key="4">
    <source>
        <dbReference type="PROSITE" id="PS50937"/>
    </source>
</evidence>
<dbReference type="RefSeq" id="WP_090289142.1">
    <property type="nucleotide sequence ID" value="NZ_FNCK01000002.1"/>
</dbReference>
<dbReference type="GO" id="GO:0003677">
    <property type="term" value="F:DNA binding"/>
    <property type="evidence" value="ECO:0007669"/>
    <property type="project" value="UniProtKB-KW"/>
</dbReference>
<dbReference type="InterPro" id="IPR009061">
    <property type="entry name" value="DNA-bd_dom_put_sf"/>
</dbReference>
<dbReference type="STRING" id="120956.SAMN05421791_10245"/>
<dbReference type="EMBL" id="FNCK01000002">
    <property type="protein sequence ID" value="SDF96113.1"/>
    <property type="molecule type" value="Genomic_DNA"/>
</dbReference>
<evidence type="ECO:0000256" key="1">
    <source>
        <dbReference type="ARBA" id="ARBA00023015"/>
    </source>
</evidence>
<dbReference type="SMART" id="SM00422">
    <property type="entry name" value="HTH_MERR"/>
    <property type="match status" value="1"/>
</dbReference>
<dbReference type="Pfam" id="PF13411">
    <property type="entry name" value="MerR_1"/>
    <property type="match status" value="1"/>
</dbReference>
<keyword evidence="6" id="KW-1185">Reference proteome</keyword>
<evidence type="ECO:0000313" key="6">
    <source>
        <dbReference type="Proteomes" id="UP000199708"/>
    </source>
</evidence>
<reference evidence="5 6" key="1">
    <citation type="submission" date="2016-10" db="EMBL/GenBank/DDBJ databases">
        <authorList>
            <person name="de Groot N.N."/>
        </authorList>
    </citation>
    <scope>NUCLEOTIDE SEQUENCE [LARGE SCALE GENOMIC DNA]</scope>
    <source>
        <strain evidence="5 6">ATCC BAA-466</strain>
    </source>
</reference>
<protein>
    <submittedName>
        <fullName evidence="5">MerR HTH family regulatory protein</fullName>
    </submittedName>
</protein>
<dbReference type="Proteomes" id="UP000199708">
    <property type="component" value="Unassembled WGS sequence"/>
</dbReference>
<evidence type="ECO:0000256" key="3">
    <source>
        <dbReference type="ARBA" id="ARBA00023163"/>
    </source>
</evidence>
<dbReference type="InterPro" id="IPR000551">
    <property type="entry name" value="MerR-type_HTH_dom"/>
</dbReference>
<dbReference type="Gene3D" id="1.10.1660.10">
    <property type="match status" value="1"/>
</dbReference>
<keyword evidence="2" id="KW-0238">DNA-binding</keyword>
<dbReference type="PROSITE" id="PS50937">
    <property type="entry name" value="HTH_MERR_2"/>
    <property type="match status" value="1"/>
</dbReference>
<sequence length="284" mass="33836">MLRNEIQKITGLTRKAIEYYQEKGLIRPQRLENGYRDYDDEDLEVLNKISVYRKLGLKIEEIEEILHSGIDALSAVLRRKEYAMEMAGRKRRVLDMIIQGVDNQTIAEQLTLIENELTIYDRLTMAFPGYIGQMLFVAYQPFLDEPIKEGKEHYFQQYICFLDNLPAFELEDNEYRYIEKLSSTWSLDLLKEVNFNKIQAVNNPEEWLLENQEFITDYQTFKGSSDYLNSPLNKIQEKFVNFLQDNNYYEHAIPLLRSFSQSYDNYYKKLIQANKKFLEMNLDQ</sequence>
<keyword evidence="1" id="KW-0805">Transcription regulation</keyword>
<gene>
    <name evidence="5" type="ORF">SAMN05421791_10245</name>
</gene>
<proteinExistence type="predicted"/>
<accession>A0A1G7QC74</accession>
<evidence type="ECO:0000313" key="5">
    <source>
        <dbReference type="EMBL" id="SDF96113.1"/>
    </source>
</evidence>
<dbReference type="CDD" id="cd00592">
    <property type="entry name" value="HTH_MerR-like"/>
    <property type="match status" value="1"/>
</dbReference>
<dbReference type="GO" id="GO:0003700">
    <property type="term" value="F:DNA-binding transcription factor activity"/>
    <property type="evidence" value="ECO:0007669"/>
    <property type="project" value="InterPro"/>
</dbReference>
<name>A0A1G7QC74_9LACT</name>
<evidence type="ECO:0000256" key="2">
    <source>
        <dbReference type="ARBA" id="ARBA00023125"/>
    </source>
</evidence>
<dbReference type="PANTHER" id="PTHR30204:SF94">
    <property type="entry name" value="HEAVY METAL-DEPENDENT TRANSCRIPTIONAL REGULATOR HI_0293-RELATED"/>
    <property type="match status" value="1"/>
</dbReference>
<dbReference type="InterPro" id="IPR047057">
    <property type="entry name" value="MerR_fam"/>
</dbReference>
<dbReference type="PANTHER" id="PTHR30204">
    <property type="entry name" value="REDOX-CYCLING DRUG-SENSING TRANSCRIPTIONAL ACTIVATOR SOXR"/>
    <property type="match status" value="1"/>
</dbReference>
<keyword evidence="3" id="KW-0804">Transcription</keyword>
<feature type="domain" description="HTH merR-type" evidence="4">
    <location>
        <begin position="1"/>
        <end position="68"/>
    </location>
</feature>
<dbReference type="SUPFAM" id="SSF46955">
    <property type="entry name" value="Putative DNA-binding domain"/>
    <property type="match status" value="1"/>
</dbReference>
<dbReference type="AlphaFoldDB" id="A0A1G7QC74"/>
<dbReference type="OrthoDB" id="9811174at2"/>